<evidence type="ECO:0000256" key="19">
    <source>
        <dbReference type="SAM" id="MobiDB-lite"/>
    </source>
</evidence>
<evidence type="ECO:0000256" key="3">
    <source>
        <dbReference type="ARBA" id="ARBA00004629"/>
    </source>
</evidence>
<dbReference type="GO" id="GO:0005813">
    <property type="term" value="C:centrosome"/>
    <property type="evidence" value="ECO:0007669"/>
    <property type="project" value="UniProtKB-SubCell"/>
</dbReference>
<protein>
    <recommendedName>
        <fullName evidence="15">Centrosomal protein CEP57L1</fullName>
    </recommendedName>
    <alternativeName>
        <fullName evidence="11">Centrosomal protein 57kDa-like protein 1</fullName>
    </alternativeName>
    <alternativeName>
        <fullName evidence="16">Centrosomal protein cep57l1</fullName>
    </alternativeName>
    <alternativeName>
        <fullName evidence="17">Centrosomal protein of 57 kDa</fullName>
    </alternativeName>
    <alternativeName>
        <fullName evidence="12">Cep57-related protein</fullName>
    </alternativeName>
</protein>
<evidence type="ECO:0000256" key="7">
    <source>
        <dbReference type="ARBA" id="ARBA00022838"/>
    </source>
</evidence>
<evidence type="ECO:0000256" key="8">
    <source>
        <dbReference type="ARBA" id="ARBA00023054"/>
    </source>
</evidence>
<comment type="subunit">
    <text evidence="14">Interacts with clip1, mis12, ndc80 and zwint. Interacts with gamma-tubulin.</text>
</comment>
<comment type="caution">
    <text evidence="22">The sequence shown here is derived from an EMBL/GenBank/DDBJ whole genome shotgun (WGS) entry which is preliminary data.</text>
</comment>
<evidence type="ECO:0000259" key="21">
    <source>
        <dbReference type="Pfam" id="PF14073"/>
    </source>
</evidence>
<evidence type="ECO:0000256" key="6">
    <source>
        <dbReference type="ARBA" id="ARBA00022701"/>
    </source>
</evidence>
<evidence type="ECO:0000256" key="11">
    <source>
        <dbReference type="ARBA" id="ARBA00041218"/>
    </source>
</evidence>
<keyword evidence="23" id="KW-1185">Reference proteome</keyword>
<feature type="region of interest" description="Disordered" evidence="19">
    <location>
        <begin position="103"/>
        <end position="133"/>
    </location>
</feature>
<dbReference type="InterPro" id="IPR025913">
    <property type="entry name" value="Cep57_CLD"/>
</dbReference>
<dbReference type="FunFam" id="1.20.58.90:FF:000003">
    <property type="entry name" value="Centrosomal protein of 57 kDa"/>
    <property type="match status" value="1"/>
</dbReference>
<comment type="similarity">
    <text evidence="4">Belongs to the translokin family.</text>
</comment>
<dbReference type="EMBL" id="JAACNH010000002">
    <property type="protein sequence ID" value="KAG8453005.1"/>
    <property type="molecule type" value="Genomic_DNA"/>
</dbReference>
<keyword evidence="8 18" id="KW-0175">Coiled coil</keyword>
<keyword evidence="5" id="KW-0963">Cytoplasm</keyword>
<keyword evidence="7" id="KW-0995">Kinetochore</keyword>
<evidence type="ECO:0000256" key="9">
    <source>
        <dbReference type="ARBA" id="ARBA00023212"/>
    </source>
</evidence>
<keyword evidence="10" id="KW-0137">Centromere</keyword>
<feature type="compositionally biased region" description="Basic and acidic residues" evidence="19">
    <location>
        <begin position="103"/>
        <end position="127"/>
    </location>
</feature>
<dbReference type="OrthoDB" id="76453at2759"/>
<evidence type="ECO:0000256" key="18">
    <source>
        <dbReference type="SAM" id="Coils"/>
    </source>
</evidence>
<feature type="coiled-coil region" evidence="18">
    <location>
        <begin position="181"/>
        <end position="229"/>
    </location>
</feature>
<dbReference type="AlphaFoldDB" id="A0A8T2K669"/>
<evidence type="ECO:0000256" key="17">
    <source>
        <dbReference type="ARBA" id="ARBA00079349"/>
    </source>
</evidence>
<dbReference type="PANTHER" id="PTHR19336:SF11">
    <property type="entry name" value="CENTROSOMAL PROTEIN OF 57 KDA"/>
    <property type="match status" value="1"/>
</dbReference>
<evidence type="ECO:0000256" key="13">
    <source>
        <dbReference type="ARBA" id="ARBA00055384"/>
    </source>
</evidence>
<comment type="subcellular location">
    <subcellularLocation>
        <location evidence="3">Chromosome</location>
        <location evidence="3">Centromere</location>
        <location evidence="3">Kinetochore</location>
    </subcellularLocation>
    <subcellularLocation>
        <location evidence="2">Cytoplasm</location>
        <location evidence="2">Cytoskeleton</location>
        <location evidence="2">Microtubule organizing center</location>
        <location evidence="2">Centrosome</location>
    </subcellularLocation>
    <subcellularLocation>
        <location evidence="1">Cytoplasm</location>
        <location evidence="1">Cytoskeleton</location>
        <location evidence="1">Spindle</location>
    </subcellularLocation>
</comment>
<feature type="compositionally biased region" description="Basic and acidic residues" evidence="19">
    <location>
        <begin position="433"/>
        <end position="458"/>
    </location>
</feature>
<accession>A0A8T2K669</accession>
<keyword evidence="9" id="KW-0206">Cytoskeleton</keyword>
<dbReference type="GO" id="GO:0043015">
    <property type="term" value="F:gamma-tubulin binding"/>
    <property type="evidence" value="ECO:0007669"/>
    <property type="project" value="InterPro"/>
</dbReference>
<evidence type="ECO:0000256" key="14">
    <source>
        <dbReference type="ARBA" id="ARBA00063967"/>
    </source>
</evidence>
<evidence type="ECO:0000256" key="12">
    <source>
        <dbReference type="ARBA" id="ARBA00042578"/>
    </source>
</evidence>
<evidence type="ECO:0000256" key="1">
    <source>
        <dbReference type="ARBA" id="ARBA00004186"/>
    </source>
</evidence>
<dbReference type="Proteomes" id="UP000812440">
    <property type="component" value="Chromosome 2"/>
</dbReference>
<evidence type="ECO:0000256" key="4">
    <source>
        <dbReference type="ARBA" id="ARBA00008179"/>
    </source>
</evidence>
<dbReference type="PANTHER" id="PTHR19336">
    <property type="entry name" value="UNCHARACTERIZED DUF1167"/>
    <property type="match status" value="1"/>
</dbReference>
<feature type="domain" description="Cep57 centrosome localisation" evidence="21">
    <location>
        <begin position="67"/>
        <end position="244"/>
    </location>
</feature>
<dbReference type="GO" id="GO:0005819">
    <property type="term" value="C:spindle"/>
    <property type="evidence" value="ECO:0007669"/>
    <property type="project" value="UniProtKB-SubCell"/>
</dbReference>
<dbReference type="GO" id="GO:0005874">
    <property type="term" value="C:microtubule"/>
    <property type="evidence" value="ECO:0007669"/>
    <property type="project" value="UniProtKB-KW"/>
</dbReference>
<comment type="function">
    <text evidence="13">Required for spindle microtubule attachment to both kinetochores and centrosomes. Also functions to tether minus-ends of spindle microtubules to centrosomes. May act by forming ring-like structures around microtubules, or by serving as a cross-linker or scaffold at the attachment site.</text>
</comment>
<dbReference type="Pfam" id="PF14073">
    <property type="entry name" value="Cep57_CLD"/>
    <property type="match status" value="1"/>
</dbReference>
<dbReference type="Gene3D" id="1.20.58.90">
    <property type="match status" value="1"/>
</dbReference>
<keyword evidence="6" id="KW-0493">Microtubule</keyword>
<evidence type="ECO:0000256" key="5">
    <source>
        <dbReference type="ARBA" id="ARBA00022490"/>
    </source>
</evidence>
<evidence type="ECO:0000256" key="10">
    <source>
        <dbReference type="ARBA" id="ARBA00023328"/>
    </source>
</evidence>
<proteinExistence type="inferred from homology"/>
<dbReference type="GO" id="GO:0000776">
    <property type="term" value="C:kinetochore"/>
    <property type="evidence" value="ECO:0007669"/>
    <property type="project" value="UniProtKB-KW"/>
</dbReference>
<feature type="region of interest" description="Disordered" evidence="19">
    <location>
        <begin position="420"/>
        <end position="459"/>
    </location>
</feature>
<evidence type="ECO:0000313" key="23">
    <source>
        <dbReference type="Proteomes" id="UP000812440"/>
    </source>
</evidence>
<evidence type="ECO:0000313" key="22">
    <source>
        <dbReference type="EMBL" id="KAG8453005.1"/>
    </source>
</evidence>
<name>A0A8T2K669_9PIPI</name>
<dbReference type="InterPro" id="IPR051756">
    <property type="entry name" value="Centrosomal_MT-associated"/>
</dbReference>
<dbReference type="InterPro" id="IPR024957">
    <property type="entry name" value="Cep57_MT-bd_dom"/>
</dbReference>
<evidence type="ECO:0000259" key="20">
    <source>
        <dbReference type="Pfam" id="PF06657"/>
    </source>
</evidence>
<gene>
    <name evidence="22" type="ORF">GDO86_004713</name>
</gene>
<evidence type="ECO:0000256" key="2">
    <source>
        <dbReference type="ARBA" id="ARBA00004300"/>
    </source>
</evidence>
<feature type="domain" description="Cep57 centrosome microtubule-binding" evidence="20">
    <location>
        <begin position="344"/>
        <end position="411"/>
    </location>
</feature>
<dbReference type="GO" id="GO:0008017">
    <property type="term" value="F:microtubule binding"/>
    <property type="evidence" value="ECO:0007669"/>
    <property type="project" value="InterPro"/>
</dbReference>
<reference evidence="22" key="1">
    <citation type="thesis" date="2020" institute="ProQuest LLC" country="789 East Eisenhower Parkway, Ann Arbor, MI, USA">
        <title>Comparative Genomics and Chromosome Evolution.</title>
        <authorList>
            <person name="Mudd A.B."/>
        </authorList>
    </citation>
    <scope>NUCLEOTIDE SEQUENCE</scope>
    <source>
        <strain evidence="22">Female2</strain>
        <tissue evidence="22">Blood</tissue>
    </source>
</reference>
<evidence type="ECO:0000256" key="16">
    <source>
        <dbReference type="ARBA" id="ARBA00074214"/>
    </source>
</evidence>
<organism evidence="22 23">
    <name type="scientific">Hymenochirus boettgeri</name>
    <name type="common">Congo dwarf clawed frog</name>
    <dbReference type="NCBI Taxonomy" id="247094"/>
    <lineage>
        <taxon>Eukaryota</taxon>
        <taxon>Metazoa</taxon>
        <taxon>Chordata</taxon>
        <taxon>Craniata</taxon>
        <taxon>Vertebrata</taxon>
        <taxon>Euteleostomi</taxon>
        <taxon>Amphibia</taxon>
        <taxon>Batrachia</taxon>
        <taxon>Anura</taxon>
        <taxon>Pipoidea</taxon>
        <taxon>Pipidae</taxon>
        <taxon>Pipinae</taxon>
        <taxon>Hymenochirus</taxon>
    </lineage>
</organism>
<evidence type="ECO:0000256" key="15">
    <source>
        <dbReference type="ARBA" id="ARBA00070483"/>
    </source>
</evidence>
<dbReference type="GO" id="GO:0042802">
    <property type="term" value="F:identical protein binding"/>
    <property type="evidence" value="ECO:0007669"/>
    <property type="project" value="InterPro"/>
</dbReference>
<sequence>MAAADPVYPVNTSYSHLFGNSIEQSRTDEQSASSYKAYPRGKPFINAEMLHSPIKPTVAYPESNSRAIFSALKNLQEKIRKLELERMNAEDNMKQLSKETHHYKERLDKQIGPKDQAKDGVSKHNKELSSQLTAAESRCNLLEKQLVYMRKMVQNAETERTCLLEKQISMEGSRVLEKLNIQAKLEKLDMLEQEYLKLTTMQVLAENKIREIEQKLREEEHQRKLVQEKAAQLQTGLETNRILLRSLTPPTKQLKTKMSVQLEKKTGHICSSHVQPHYRLSLGDVPFVAGKSTGPSYSVRANVQHVLHLMKQHNKALCNDKVLSDPCVQKGENFGKIIDPVLSSASYQDLSEVLLTLEDEFGQMSFDHQELVKQIQEAHSDRLIEDLERELEAVVRKMEAKADQITKVRKHQVMIGKLLRQSKAKKKAAPEAASKDRNHFKDYKKASRSKDKPGERCRKSLQLLRDMQTLQSSLQKEDLSWDC</sequence>
<dbReference type="Pfam" id="PF06657">
    <property type="entry name" value="Cep57_MT_bd"/>
    <property type="match status" value="1"/>
</dbReference>